<gene>
    <name evidence="5" type="ORF">ABR64_06135</name>
</gene>
<dbReference type="SUPFAM" id="SSF51735">
    <property type="entry name" value="NAD(P)-binding Rossmann-fold domains"/>
    <property type="match status" value="1"/>
</dbReference>
<feature type="domain" description="GFO/IDH/MocA-like oxidoreductase" evidence="4">
    <location>
        <begin position="128"/>
        <end position="246"/>
    </location>
</feature>
<sequence>MKAGIIGYGLAGRYFHSPTLLAAGFHVTAICARSLDKKAAAHQDFPNAVIVNSIDELIAEDLDLIVVATPNEFHSDHALASIRAGINTVVDKPMGRDYYETASLYDAAEQNGVLLTVFFNRLWDSDSLTIKKVIEQGDLGNIFRLESRFERFRPEINPLAWRESVSVESGGGLLLDLQSHLISTALNWFGPAELAFSSVRSVRGSSDDDVLLVLKHDNGVDSYLSASAISGKPGPKIRLNGDKASLVITDLDKQEENLRKGFRAPAGQWIDSDEITSSAKIYKGSDSHSYQGEPGFYPAFYNEVRLAIEYGGELTVNRELSLNVARIIDQARQTSIR</sequence>
<dbReference type="PANTHER" id="PTHR43708">
    <property type="entry name" value="CONSERVED EXPRESSED OXIDOREDUCTASE (EUROFUNG)"/>
    <property type="match status" value="1"/>
</dbReference>
<reference evidence="5 6" key="1">
    <citation type="submission" date="2015-10" db="EMBL/GenBank/DDBJ databases">
        <title>Metagenome-Assembled Genomes uncover a global brackish microbiome.</title>
        <authorList>
            <person name="Hugerth L.W."/>
            <person name="Larsson J."/>
            <person name="Alneberg J."/>
            <person name="Lindh M.V."/>
            <person name="Legrand C."/>
            <person name="Pinhassi J."/>
            <person name="Andersson A.F."/>
        </authorList>
    </citation>
    <scope>NUCLEOTIDE SEQUENCE [LARGE SCALE GENOMIC DNA]</scope>
    <source>
        <strain evidence="5">BACL2 MAG-121001-bin67</strain>
    </source>
</reference>
<dbReference type="Proteomes" id="UP000053349">
    <property type="component" value="Unassembled WGS sequence"/>
</dbReference>
<dbReference type="InterPro" id="IPR051317">
    <property type="entry name" value="Gfo/Idh/MocA_oxidoreduct"/>
</dbReference>
<dbReference type="EMBL" id="LIAW01000138">
    <property type="protein sequence ID" value="KRO32142.1"/>
    <property type="molecule type" value="Genomic_DNA"/>
</dbReference>
<dbReference type="InterPro" id="IPR036291">
    <property type="entry name" value="NAD(P)-bd_dom_sf"/>
</dbReference>
<feature type="domain" description="Gfo/Idh/MocA-like oxidoreductase N-terminal" evidence="3">
    <location>
        <begin position="2"/>
        <end position="118"/>
    </location>
</feature>
<comment type="similarity">
    <text evidence="1">Belongs to the Gfo/Idh/MocA family.</text>
</comment>
<accession>A0A0R2P261</accession>
<comment type="caution">
    <text evidence="5">The sequence shown here is derived from an EMBL/GenBank/DDBJ whole genome shotgun (WGS) entry which is preliminary data.</text>
</comment>
<dbReference type="Gene3D" id="3.40.50.720">
    <property type="entry name" value="NAD(P)-binding Rossmann-like Domain"/>
    <property type="match status" value="1"/>
</dbReference>
<evidence type="ECO:0000313" key="6">
    <source>
        <dbReference type="Proteomes" id="UP000053349"/>
    </source>
</evidence>
<dbReference type="AlphaFoldDB" id="A0A0R2P261"/>
<dbReference type="InterPro" id="IPR055170">
    <property type="entry name" value="GFO_IDH_MocA-like_dom"/>
</dbReference>
<protein>
    <submittedName>
        <fullName evidence="5">Dehydrogenase</fullName>
    </submittedName>
</protein>
<evidence type="ECO:0000259" key="3">
    <source>
        <dbReference type="Pfam" id="PF01408"/>
    </source>
</evidence>
<organism evidence="5 6">
    <name type="scientific">Actinobacteria bacterium BACL2 MAG-121001-bin67</name>
    <dbReference type="NCBI Taxonomy" id="1655572"/>
    <lineage>
        <taxon>Bacteria</taxon>
        <taxon>Bacillati</taxon>
        <taxon>Actinomycetota</taxon>
        <taxon>Actinomycetes</taxon>
        <taxon>Actinomycetes incertae sedis</taxon>
        <taxon>ac1 cluster</taxon>
    </lineage>
</organism>
<evidence type="ECO:0000313" key="5">
    <source>
        <dbReference type="EMBL" id="KRO32142.1"/>
    </source>
</evidence>
<dbReference type="Gene3D" id="3.30.360.10">
    <property type="entry name" value="Dihydrodipicolinate Reductase, domain 2"/>
    <property type="match status" value="1"/>
</dbReference>
<name>A0A0R2P261_9ACTN</name>
<dbReference type="SUPFAM" id="SSF55347">
    <property type="entry name" value="Glyceraldehyde-3-phosphate dehydrogenase-like, C-terminal domain"/>
    <property type="match status" value="1"/>
</dbReference>
<evidence type="ECO:0000256" key="2">
    <source>
        <dbReference type="ARBA" id="ARBA00023002"/>
    </source>
</evidence>
<dbReference type="InterPro" id="IPR000683">
    <property type="entry name" value="Gfo/Idh/MocA-like_OxRdtase_N"/>
</dbReference>
<dbReference type="Pfam" id="PF01408">
    <property type="entry name" value="GFO_IDH_MocA"/>
    <property type="match status" value="1"/>
</dbReference>
<dbReference type="PANTHER" id="PTHR43708:SF5">
    <property type="entry name" value="CONSERVED EXPRESSED OXIDOREDUCTASE (EUROFUNG)-RELATED"/>
    <property type="match status" value="1"/>
</dbReference>
<keyword evidence="2" id="KW-0560">Oxidoreductase</keyword>
<dbReference type="GO" id="GO:0016491">
    <property type="term" value="F:oxidoreductase activity"/>
    <property type="evidence" value="ECO:0007669"/>
    <property type="project" value="UniProtKB-KW"/>
</dbReference>
<dbReference type="GO" id="GO:0000166">
    <property type="term" value="F:nucleotide binding"/>
    <property type="evidence" value="ECO:0007669"/>
    <property type="project" value="InterPro"/>
</dbReference>
<evidence type="ECO:0000256" key="1">
    <source>
        <dbReference type="ARBA" id="ARBA00010928"/>
    </source>
</evidence>
<dbReference type="Pfam" id="PF22725">
    <property type="entry name" value="GFO_IDH_MocA_C3"/>
    <property type="match status" value="1"/>
</dbReference>
<evidence type="ECO:0000259" key="4">
    <source>
        <dbReference type="Pfam" id="PF22725"/>
    </source>
</evidence>
<proteinExistence type="inferred from homology"/>